<keyword evidence="12 16" id="KW-0472">Membrane</keyword>
<dbReference type="Pfam" id="PF22249">
    <property type="entry name" value="ERMP1-TM"/>
    <property type="match status" value="1"/>
</dbReference>
<evidence type="ECO:0000256" key="6">
    <source>
        <dbReference type="ARBA" id="ARBA00022723"/>
    </source>
</evidence>
<keyword evidence="8" id="KW-0256">Endoplasmic reticulum</keyword>
<evidence type="ECO:0000256" key="12">
    <source>
        <dbReference type="ARBA" id="ARBA00023136"/>
    </source>
</evidence>
<comment type="cofactor">
    <cofactor evidence="1">
        <name>Zn(2+)</name>
        <dbReference type="ChEBI" id="CHEBI:29105"/>
    </cofactor>
</comment>
<evidence type="ECO:0000256" key="11">
    <source>
        <dbReference type="ARBA" id="ARBA00023049"/>
    </source>
</evidence>
<dbReference type="FunFam" id="3.40.630.10:FF:000008">
    <property type="entry name" value="Endoplasmic reticulum metallopeptidase 1"/>
    <property type="match status" value="1"/>
</dbReference>
<keyword evidence="11" id="KW-0482">Metalloprotease</keyword>
<evidence type="ECO:0000256" key="15">
    <source>
        <dbReference type="SAM" id="MobiDB-lite"/>
    </source>
</evidence>
<dbReference type="EMBL" id="BQFW01000011">
    <property type="protein sequence ID" value="GJJ75602.1"/>
    <property type="molecule type" value="Genomic_DNA"/>
</dbReference>
<dbReference type="InterPro" id="IPR007484">
    <property type="entry name" value="Peptidase_M28"/>
</dbReference>
<keyword evidence="20" id="KW-1185">Reference proteome</keyword>
<feature type="transmembrane region" description="Helical" evidence="16">
    <location>
        <begin position="528"/>
        <end position="547"/>
    </location>
</feature>
<evidence type="ECO:0000256" key="1">
    <source>
        <dbReference type="ARBA" id="ARBA00001947"/>
    </source>
</evidence>
<feature type="transmembrane region" description="Helical" evidence="16">
    <location>
        <begin position="644"/>
        <end position="663"/>
    </location>
</feature>
<comment type="caution">
    <text evidence="19">The sequence shown here is derived from an EMBL/GenBank/DDBJ whole genome shotgun (WGS) entry which is preliminary data.</text>
</comment>
<feature type="transmembrane region" description="Helical" evidence="16">
    <location>
        <begin position="610"/>
        <end position="632"/>
    </location>
</feature>
<dbReference type="Proteomes" id="UP000827284">
    <property type="component" value="Unassembled WGS sequence"/>
</dbReference>
<dbReference type="SUPFAM" id="SSF53187">
    <property type="entry name" value="Zn-dependent exopeptidases"/>
    <property type="match status" value="1"/>
</dbReference>
<keyword evidence="6 14" id="KW-0479">Metal-binding</keyword>
<feature type="transmembrane region" description="Helical" evidence="16">
    <location>
        <begin position="505"/>
        <end position="522"/>
    </location>
</feature>
<dbReference type="OrthoDB" id="76293at2759"/>
<dbReference type="CDD" id="cd03875">
    <property type="entry name" value="M28_Fxna_like"/>
    <property type="match status" value="1"/>
</dbReference>
<evidence type="ECO:0000256" key="10">
    <source>
        <dbReference type="ARBA" id="ARBA00022989"/>
    </source>
</evidence>
<feature type="transmembrane region" description="Helical" evidence="16">
    <location>
        <begin position="437"/>
        <end position="455"/>
    </location>
</feature>
<accession>A0A9P3HFY9</accession>
<dbReference type="PANTHER" id="PTHR12147:SF22">
    <property type="entry name" value="ENDOPLASMIC RETICULUM METALLOPEPTIDASE 1"/>
    <property type="match status" value="1"/>
</dbReference>
<name>A0A9P3HFY9_9FUNG</name>
<evidence type="ECO:0000313" key="20">
    <source>
        <dbReference type="Proteomes" id="UP000827284"/>
    </source>
</evidence>
<organism evidence="19 20">
    <name type="scientific">Entomortierella parvispora</name>
    <dbReference type="NCBI Taxonomy" id="205924"/>
    <lineage>
        <taxon>Eukaryota</taxon>
        <taxon>Fungi</taxon>
        <taxon>Fungi incertae sedis</taxon>
        <taxon>Mucoromycota</taxon>
        <taxon>Mortierellomycotina</taxon>
        <taxon>Mortierellomycetes</taxon>
        <taxon>Mortierellales</taxon>
        <taxon>Mortierellaceae</taxon>
        <taxon>Entomortierella</taxon>
    </lineage>
</organism>
<dbReference type="GO" id="GO:0005789">
    <property type="term" value="C:endoplasmic reticulum membrane"/>
    <property type="evidence" value="ECO:0007669"/>
    <property type="project" value="UniProtKB-SubCell"/>
</dbReference>
<sequence>MPALKQRHQNGGRSPRSGNRGSSLPGSQDLRGKTLQSHSTKAHVHHSSRSIFSSWTYLLGFLVVLVSVAHWGNTRLPTPLNEPFDPKTGITQYSEANVRKITKTLSEDIGLRLVGTIQMVDAEEYLIREIKSMQEQALIATAKGAKDLPKFEYWTQVNDGSHRFDFMSKVVMKMYTNMTNVVVRLSCGPECDKNSVLLNGHVDTTLGSPGATDDALGVATLMETIRVLSLRPALKRNSLVFLLNGGEESLQDASHSFITTHELKDNIRAVINIEGAGTKGPEILFQANSREMVDAYKRVPYPHGSVMANDLFATGIILSDTDFRQFVEYGDLTGLDMAVYKNSYAYHTHLDTNEHMEVGLPQHLGENTLAMVTYLGNHADLSGPKFEKSTDVIFFDTLGLFFTVYSFQTAIYLAMGVGVFALFAISLGASRPTVKSTASVFASFAASMAGAIAVAKSLQLLGKPMQWFSGEWLPLIHFAPAALAAMVLVQYFVHDPKASHGANELSTLSGVHFFFAVFMGTATQARIGSSYALCLYSLSFTVSMFYNRTKISGLSKKNQREDMSASAIGVDYKTYFVATAIPTLTFAQLAFCLLDTLVPLMGRIGTNAPVDVICAGMVGFFCFMISPPLLAFVHRFGRGPMKKIIAALVILQLAILSFSVMFIRPFNSLHPQRVFAQHLRNMTSGETRVFVAHCDPGPFYDTYVAALESMYETKAKFHHGVDSPGDWHAVYPFSFFLDSYSLDTTPYIRARTENKTIAESNSPLTDLIKDSPKMVAENVRYDPGKGLRSLTILCTHADYIFTVVSFDAKLTAWSLDSDIPSKEYNHYVVRISSGYRADGWRMDLEYHASGPNDKLKVEITALEPEAFGGKAERELAGTGEMLVLHNLVKSKPEWMAMTYFSTIVDTFYL</sequence>
<dbReference type="EC" id="3.4.-.-" evidence="14"/>
<feature type="transmembrane region" description="Helical" evidence="16">
    <location>
        <begin position="398"/>
        <end position="425"/>
    </location>
</feature>
<gene>
    <name evidence="19" type="ORF">EMPS_07960</name>
</gene>
<evidence type="ECO:0000256" key="7">
    <source>
        <dbReference type="ARBA" id="ARBA00022801"/>
    </source>
</evidence>
<evidence type="ECO:0000256" key="13">
    <source>
        <dbReference type="ARBA" id="ARBA00023180"/>
    </source>
</evidence>
<reference evidence="19" key="2">
    <citation type="journal article" date="2022" name="Microbiol. Resour. Announc.">
        <title>Whole-Genome Sequence of Entomortierella parvispora E1425, a Mucoromycotan Fungus Associated with Burkholderiaceae-Related Endosymbiotic Bacteria.</title>
        <authorList>
            <person name="Herlambang A."/>
            <person name="Guo Y."/>
            <person name="Takashima Y."/>
            <person name="Narisawa K."/>
            <person name="Ohta H."/>
            <person name="Nishizawa T."/>
        </authorList>
    </citation>
    <scope>NUCLEOTIDE SEQUENCE</scope>
    <source>
        <strain evidence="19">E1425</strain>
    </source>
</reference>
<feature type="compositionally biased region" description="Basic residues" evidence="15">
    <location>
        <begin position="1"/>
        <end position="10"/>
    </location>
</feature>
<feature type="transmembrane region" description="Helical" evidence="16">
    <location>
        <begin position="475"/>
        <end position="493"/>
    </location>
</feature>
<reference evidence="19" key="1">
    <citation type="submission" date="2021-11" db="EMBL/GenBank/DDBJ databases">
        <authorList>
            <person name="Herlambang A."/>
            <person name="Guo Y."/>
            <person name="Takashima Y."/>
            <person name="Nishizawa T."/>
        </authorList>
    </citation>
    <scope>NUCLEOTIDE SEQUENCE</scope>
    <source>
        <strain evidence="19">E1425</strain>
    </source>
</reference>
<dbReference type="InterPro" id="IPR045175">
    <property type="entry name" value="M28_fam"/>
</dbReference>
<dbReference type="AlphaFoldDB" id="A0A9P3HFY9"/>
<dbReference type="InterPro" id="IPR048024">
    <property type="entry name" value="Fxna-like_M28_dom"/>
</dbReference>
<dbReference type="GO" id="GO:0006508">
    <property type="term" value="P:proteolysis"/>
    <property type="evidence" value="ECO:0007669"/>
    <property type="project" value="UniProtKB-KW"/>
</dbReference>
<dbReference type="Pfam" id="PF04389">
    <property type="entry name" value="Peptidase_M28"/>
    <property type="match status" value="1"/>
</dbReference>
<evidence type="ECO:0000256" key="5">
    <source>
        <dbReference type="ARBA" id="ARBA00022692"/>
    </source>
</evidence>
<evidence type="ECO:0000256" key="2">
    <source>
        <dbReference type="ARBA" id="ARBA00004477"/>
    </source>
</evidence>
<protein>
    <recommendedName>
        <fullName evidence="14">Peptide hydrolase</fullName>
        <ecNumber evidence="14">3.4.-.-</ecNumber>
    </recommendedName>
</protein>
<feature type="domain" description="Endoplasmic reticulum metallopeptidase 1/1-A TM" evidence="18">
    <location>
        <begin position="440"/>
        <end position="651"/>
    </location>
</feature>
<evidence type="ECO:0000256" key="3">
    <source>
        <dbReference type="ARBA" id="ARBA00010918"/>
    </source>
</evidence>
<keyword evidence="4 14" id="KW-0645">Protease</keyword>
<feature type="transmembrane region" description="Helical" evidence="16">
    <location>
        <begin position="575"/>
        <end position="598"/>
    </location>
</feature>
<feature type="compositionally biased region" description="Low complexity" evidence="15">
    <location>
        <begin position="11"/>
        <end position="27"/>
    </location>
</feature>
<feature type="domain" description="Peptidase M28" evidence="17">
    <location>
        <begin position="180"/>
        <end position="371"/>
    </location>
</feature>
<evidence type="ECO:0000256" key="8">
    <source>
        <dbReference type="ARBA" id="ARBA00022824"/>
    </source>
</evidence>
<proteinExistence type="inferred from homology"/>
<evidence type="ECO:0000256" key="14">
    <source>
        <dbReference type="RuleBase" id="RU361240"/>
    </source>
</evidence>
<keyword evidence="13" id="KW-0325">Glycoprotein</keyword>
<evidence type="ECO:0000259" key="18">
    <source>
        <dbReference type="Pfam" id="PF22249"/>
    </source>
</evidence>
<feature type="transmembrane region" description="Helical" evidence="16">
    <location>
        <begin position="55"/>
        <end position="72"/>
    </location>
</feature>
<feature type="region of interest" description="Disordered" evidence="15">
    <location>
        <begin position="1"/>
        <end position="43"/>
    </location>
</feature>
<keyword evidence="10 16" id="KW-1133">Transmembrane helix</keyword>
<keyword evidence="7 14" id="KW-0378">Hydrolase</keyword>
<evidence type="ECO:0000313" key="19">
    <source>
        <dbReference type="EMBL" id="GJJ75602.1"/>
    </source>
</evidence>
<dbReference type="PANTHER" id="PTHR12147">
    <property type="entry name" value="METALLOPEPTIDASE M28 FAMILY MEMBER"/>
    <property type="match status" value="1"/>
</dbReference>
<evidence type="ECO:0000256" key="9">
    <source>
        <dbReference type="ARBA" id="ARBA00022833"/>
    </source>
</evidence>
<evidence type="ECO:0000256" key="16">
    <source>
        <dbReference type="SAM" id="Phobius"/>
    </source>
</evidence>
<comment type="similarity">
    <text evidence="3 14">Belongs to the peptidase M28 family.</text>
</comment>
<comment type="subcellular location">
    <subcellularLocation>
        <location evidence="2">Endoplasmic reticulum membrane</location>
        <topology evidence="2">Multi-pass membrane protein</topology>
    </subcellularLocation>
</comment>
<dbReference type="Gene3D" id="3.40.630.10">
    <property type="entry name" value="Zn peptidases"/>
    <property type="match status" value="1"/>
</dbReference>
<keyword evidence="5 16" id="KW-0812">Transmembrane</keyword>
<dbReference type="GO" id="GO:0008235">
    <property type="term" value="F:metalloexopeptidase activity"/>
    <property type="evidence" value="ECO:0007669"/>
    <property type="project" value="InterPro"/>
</dbReference>
<evidence type="ECO:0000256" key="4">
    <source>
        <dbReference type="ARBA" id="ARBA00022670"/>
    </source>
</evidence>
<evidence type="ECO:0000259" key="17">
    <source>
        <dbReference type="Pfam" id="PF04389"/>
    </source>
</evidence>
<keyword evidence="9 14" id="KW-0862">Zinc</keyword>
<dbReference type="InterPro" id="IPR053974">
    <property type="entry name" value="ERMP1_1-A_TM"/>
</dbReference>
<dbReference type="GO" id="GO:0046872">
    <property type="term" value="F:metal ion binding"/>
    <property type="evidence" value="ECO:0007669"/>
    <property type="project" value="UniProtKB-KW"/>
</dbReference>